<dbReference type="PANTHER" id="PTHR45569:SF1">
    <property type="entry name" value="SENSOR PROTEIN KDPD"/>
    <property type="match status" value="1"/>
</dbReference>
<dbReference type="GO" id="GO:0000155">
    <property type="term" value="F:phosphorelay sensor kinase activity"/>
    <property type="evidence" value="ECO:0007669"/>
    <property type="project" value="InterPro"/>
</dbReference>
<dbReference type="InterPro" id="IPR004358">
    <property type="entry name" value="Sig_transdc_His_kin-like_C"/>
</dbReference>
<dbReference type="Gene3D" id="1.20.120.620">
    <property type="entry name" value="Backbone structure of the membrane domain of e. Coli histidine kinase receptor kdpd"/>
    <property type="match status" value="1"/>
</dbReference>
<evidence type="ECO:0000256" key="2">
    <source>
        <dbReference type="ARBA" id="ARBA00004141"/>
    </source>
</evidence>
<keyword evidence="13" id="KW-0175">Coiled coil</keyword>
<organism evidence="16">
    <name type="scientific">mine drainage metagenome</name>
    <dbReference type="NCBI Taxonomy" id="410659"/>
    <lineage>
        <taxon>unclassified sequences</taxon>
        <taxon>metagenomes</taxon>
        <taxon>ecological metagenomes</taxon>
    </lineage>
</organism>
<accession>E6QKX8</accession>
<dbReference type="InterPro" id="IPR025201">
    <property type="entry name" value="KdpD_TM"/>
</dbReference>
<keyword evidence="4" id="KW-0597">Phosphoprotein</keyword>
<evidence type="ECO:0000256" key="5">
    <source>
        <dbReference type="ARBA" id="ARBA00022679"/>
    </source>
</evidence>
<dbReference type="PRINTS" id="PR00344">
    <property type="entry name" value="BCTRLSENSOR"/>
</dbReference>
<dbReference type="AlphaFoldDB" id="E6QKX8"/>
<evidence type="ECO:0000256" key="8">
    <source>
        <dbReference type="ARBA" id="ARBA00022777"/>
    </source>
</evidence>
<reference evidence="16" key="1">
    <citation type="submission" date="2009-10" db="EMBL/GenBank/DDBJ databases">
        <title>Diversity of trophic interactions inside an arsenic-rich microbial ecosystem.</title>
        <authorList>
            <person name="Bertin P.N."/>
            <person name="Heinrich-Salmeron A."/>
            <person name="Pelletier E."/>
            <person name="Goulhen-Chollet F."/>
            <person name="Arsene-Ploetze F."/>
            <person name="Gallien S."/>
            <person name="Calteau A."/>
            <person name="Vallenet D."/>
            <person name="Casiot C."/>
            <person name="Chane-Woon-Ming B."/>
            <person name="Giloteaux L."/>
            <person name="Barakat M."/>
            <person name="Bonnefoy V."/>
            <person name="Bruneel O."/>
            <person name="Chandler M."/>
            <person name="Cleiss J."/>
            <person name="Duran R."/>
            <person name="Elbaz-Poulichet F."/>
            <person name="Fonknechten N."/>
            <person name="Lauga B."/>
            <person name="Mornico D."/>
            <person name="Ortet P."/>
            <person name="Schaeffer C."/>
            <person name="Siguier P."/>
            <person name="Alexander Thil Smith A."/>
            <person name="Van Dorsselaer A."/>
            <person name="Weissenbach J."/>
            <person name="Medigue C."/>
            <person name="Le Paslier D."/>
        </authorList>
    </citation>
    <scope>NUCLEOTIDE SEQUENCE</scope>
</reference>
<dbReference type="InterPro" id="IPR003661">
    <property type="entry name" value="HisK_dim/P_dom"/>
</dbReference>
<keyword evidence="7" id="KW-0547">Nucleotide-binding</keyword>
<dbReference type="InterPro" id="IPR005467">
    <property type="entry name" value="His_kinase_dom"/>
</dbReference>
<feature type="transmembrane region" description="Helical" evidence="14">
    <location>
        <begin position="61"/>
        <end position="81"/>
    </location>
</feature>
<dbReference type="PROSITE" id="PS50109">
    <property type="entry name" value="HIS_KIN"/>
    <property type="match status" value="1"/>
</dbReference>
<feature type="transmembrane region" description="Helical" evidence="14">
    <location>
        <begin position="88"/>
        <end position="105"/>
    </location>
</feature>
<dbReference type="Gene3D" id="1.10.287.130">
    <property type="match status" value="1"/>
</dbReference>
<name>E6QKX8_9ZZZZ</name>
<evidence type="ECO:0000259" key="15">
    <source>
        <dbReference type="PROSITE" id="PS50109"/>
    </source>
</evidence>
<dbReference type="GO" id="GO:0005886">
    <property type="term" value="C:plasma membrane"/>
    <property type="evidence" value="ECO:0007669"/>
    <property type="project" value="TreeGrafter"/>
</dbReference>
<evidence type="ECO:0000256" key="13">
    <source>
        <dbReference type="SAM" id="Coils"/>
    </source>
</evidence>
<keyword evidence="9" id="KW-0067">ATP-binding</keyword>
<dbReference type="SUPFAM" id="SSF55874">
    <property type="entry name" value="ATPase domain of HSP90 chaperone/DNA topoisomerase II/histidine kinase"/>
    <property type="match status" value="1"/>
</dbReference>
<evidence type="ECO:0000256" key="3">
    <source>
        <dbReference type="ARBA" id="ARBA00012438"/>
    </source>
</evidence>
<protein>
    <recommendedName>
        <fullName evidence="3">histidine kinase</fullName>
        <ecNumber evidence="3">2.7.13.3</ecNumber>
    </recommendedName>
</protein>
<evidence type="ECO:0000313" key="16">
    <source>
        <dbReference type="EMBL" id="CBI07898.1"/>
    </source>
</evidence>
<evidence type="ECO:0000256" key="7">
    <source>
        <dbReference type="ARBA" id="ARBA00022741"/>
    </source>
</evidence>
<dbReference type="FunFam" id="3.30.565.10:FF:000006">
    <property type="entry name" value="Sensor histidine kinase WalK"/>
    <property type="match status" value="1"/>
</dbReference>
<keyword evidence="10 14" id="KW-1133">Transmembrane helix</keyword>
<dbReference type="EMBL" id="CABQ01000159">
    <property type="protein sequence ID" value="CBI07898.1"/>
    <property type="molecule type" value="Genomic_DNA"/>
</dbReference>
<dbReference type="Pfam" id="PF02518">
    <property type="entry name" value="HATPase_c"/>
    <property type="match status" value="1"/>
</dbReference>
<evidence type="ECO:0000256" key="6">
    <source>
        <dbReference type="ARBA" id="ARBA00022692"/>
    </source>
</evidence>
<dbReference type="InterPro" id="IPR038318">
    <property type="entry name" value="KdpD_sf"/>
</dbReference>
<comment type="catalytic activity">
    <reaction evidence="1">
        <text>ATP + protein L-histidine = ADP + protein N-phospho-L-histidine.</text>
        <dbReference type="EC" id="2.7.13.3"/>
    </reaction>
</comment>
<dbReference type="InterPro" id="IPR036097">
    <property type="entry name" value="HisK_dim/P_sf"/>
</dbReference>
<evidence type="ECO:0000256" key="12">
    <source>
        <dbReference type="ARBA" id="ARBA00023136"/>
    </source>
</evidence>
<evidence type="ECO:0000256" key="1">
    <source>
        <dbReference type="ARBA" id="ARBA00000085"/>
    </source>
</evidence>
<keyword evidence="11" id="KW-0902">Two-component regulatory system</keyword>
<evidence type="ECO:0000256" key="11">
    <source>
        <dbReference type="ARBA" id="ARBA00023012"/>
    </source>
</evidence>
<dbReference type="Pfam" id="PF00512">
    <property type="entry name" value="HisKA"/>
    <property type="match status" value="1"/>
</dbReference>
<proteinExistence type="predicted"/>
<evidence type="ECO:0000256" key="9">
    <source>
        <dbReference type="ARBA" id="ARBA00022840"/>
    </source>
</evidence>
<gene>
    <name evidence="16" type="ORF">CARN6_1307</name>
</gene>
<dbReference type="SUPFAM" id="SSF47384">
    <property type="entry name" value="Homodimeric domain of signal transducing histidine kinase"/>
    <property type="match status" value="1"/>
</dbReference>
<dbReference type="InterPro" id="IPR052023">
    <property type="entry name" value="Histidine_kinase_KdpD"/>
</dbReference>
<feature type="transmembrane region" description="Helical" evidence="14">
    <location>
        <begin position="38"/>
        <end position="55"/>
    </location>
</feature>
<dbReference type="Gene3D" id="3.30.565.10">
    <property type="entry name" value="Histidine kinase-like ATPase, C-terminal domain"/>
    <property type="match status" value="1"/>
</dbReference>
<keyword evidence="5 16" id="KW-0808">Transferase</keyword>
<evidence type="ECO:0000256" key="10">
    <source>
        <dbReference type="ARBA" id="ARBA00022989"/>
    </source>
</evidence>
<dbReference type="Gene3D" id="3.30.450.40">
    <property type="match status" value="1"/>
</dbReference>
<dbReference type="EC" id="2.7.13.3" evidence="3"/>
<keyword evidence="6 14" id="KW-0812">Transmembrane</keyword>
<dbReference type="GO" id="GO:0005524">
    <property type="term" value="F:ATP binding"/>
    <property type="evidence" value="ECO:0007669"/>
    <property type="project" value="UniProtKB-KW"/>
</dbReference>
<feature type="transmembrane region" description="Helical" evidence="14">
    <location>
        <begin position="6"/>
        <end position="26"/>
    </location>
</feature>
<dbReference type="CDD" id="cd00082">
    <property type="entry name" value="HisKA"/>
    <property type="match status" value="1"/>
</dbReference>
<keyword evidence="8" id="KW-0418">Kinase</keyword>
<comment type="subcellular location">
    <subcellularLocation>
        <location evidence="2">Membrane</location>
        <topology evidence="2">Multi-pass membrane protein</topology>
    </subcellularLocation>
</comment>
<dbReference type="SMART" id="SM00388">
    <property type="entry name" value="HisKA"/>
    <property type="match status" value="1"/>
</dbReference>
<dbReference type="InterPro" id="IPR029016">
    <property type="entry name" value="GAF-like_dom_sf"/>
</dbReference>
<feature type="coiled-coil region" evidence="13">
    <location>
        <begin position="295"/>
        <end position="322"/>
    </location>
</feature>
<evidence type="ECO:0000256" key="4">
    <source>
        <dbReference type="ARBA" id="ARBA00022553"/>
    </source>
</evidence>
<feature type="domain" description="Histidine kinase" evidence="15">
    <location>
        <begin position="265"/>
        <end position="480"/>
    </location>
</feature>
<comment type="caution">
    <text evidence="16">The sequence shown here is derived from an EMBL/GenBank/DDBJ whole genome shotgun (WGS) entry which is preliminary data.</text>
</comment>
<keyword evidence="12 14" id="KW-0472">Membrane</keyword>
<dbReference type="InterPro" id="IPR036890">
    <property type="entry name" value="HATPase_C_sf"/>
</dbReference>
<dbReference type="SMART" id="SM00387">
    <property type="entry name" value="HATPase_c"/>
    <property type="match status" value="1"/>
</dbReference>
<sequence>MGKYRIFYSLIRYAVGAAVIACITLLDYRFLHANHTTVALSFLLVVLFTAASWGLRPAVFVSLLSTLMFNYFFLPPILTLTIADTRNWVALFAFLVTAVIASHLAESARRQATNAHQRRIEVERLYAVSQQLLVTENPTELLTRIPGEVALVFGLMDVALFAGERNRIYRSSENSLDMPAERLREATQSREMQAVDSQTLYTPLMLGVRSIGALGLRGSLPSRETVEALSSLIAIAVERVDALEKLTRAEAARESERLRSALLDSITHELRTPLTSIKASITSVRGNPEMDEADKEEMFAVIEEESDRLNRLIAEAVEMAQLDAREVKLNVRPHAVREAVEAALEELGEALHRNRVELRLPESMPKAHFDLAYITKVMRHLLENAVKYSSENGPIYISAEVGEGTVTVNVADRGAGIDDMEQAMIFDKFYRGRQYRGLLPGTGMGLAIVRAIVEAHHGKITCTSQVGHGSVFSFTLPIAY</sequence>
<evidence type="ECO:0000256" key="14">
    <source>
        <dbReference type="SAM" id="Phobius"/>
    </source>
</evidence>
<dbReference type="Pfam" id="PF13493">
    <property type="entry name" value="DUF4118"/>
    <property type="match status" value="1"/>
</dbReference>
<dbReference type="PANTHER" id="PTHR45569">
    <property type="entry name" value="SENSOR PROTEIN KDPD"/>
    <property type="match status" value="1"/>
</dbReference>
<dbReference type="InterPro" id="IPR003594">
    <property type="entry name" value="HATPase_dom"/>
</dbReference>